<dbReference type="Pfam" id="PF12732">
    <property type="entry name" value="YtxH"/>
    <property type="match status" value="1"/>
</dbReference>
<proteinExistence type="predicted"/>
<evidence type="ECO:0000313" key="1">
    <source>
        <dbReference type="EMBL" id="MBJ7880169.1"/>
    </source>
</evidence>
<dbReference type="EMBL" id="JAEHJZ010000009">
    <property type="protein sequence ID" value="MBJ7880169.1"/>
    <property type="molecule type" value="Genomic_DNA"/>
</dbReference>
<comment type="caution">
    <text evidence="1">The sequence shown here is derived from an EMBL/GenBank/DDBJ whole genome shotgun (WGS) entry which is preliminary data.</text>
</comment>
<dbReference type="AlphaFoldDB" id="A0A934NIJ9"/>
<name>A0A934NIJ9_9FLAO</name>
<protein>
    <submittedName>
        <fullName evidence="1">YtxH domain-containing protein</fullName>
    </submittedName>
</protein>
<dbReference type="RefSeq" id="WP_199598000.1">
    <property type="nucleotide sequence ID" value="NZ_JAEHJZ010000009.1"/>
</dbReference>
<dbReference type="Proteomes" id="UP000662373">
    <property type="component" value="Unassembled WGS sequence"/>
</dbReference>
<gene>
    <name evidence="1" type="ORF">JEM65_05820</name>
</gene>
<evidence type="ECO:0000313" key="2">
    <source>
        <dbReference type="Proteomes" id="UP000662373"/>
    </source>
</evidence>
<organism evidence="1 2">
    <name type="scientific">Gelidibacter salicanalis</name>
    <dbReference type="NCBI Taxonomy" id="291193"/>
    <lineage>
        <taxon>Bacteria</taxon>
        <taxon>Pseudomonadati</taxon>
        <taxon>Bacteroidota</taxon>
        <taxon>Flavobacteriia</taxon>
        <taxon>Flavobacteriales</taxon>
        <taxon>Flavobacteriaceae</taxon>
        <taxon>Gelidibacter</taxon>
    </lineage>
</organism>
<reference evidence="1 2" key="1">
    <citation type="submission" date="2020-09" db="EMBL/GenBank/DDBJ databases">
        <title>Draft genome of Gelidibacter salicanalis PAMC21136.</title>
        <authorList>
            <person name="Park H."/>
        </authorList>
    </citation>
    <scope>NUCLEOTIDE SEQUENCE [LARGE SCALE GENOMIC DNA]</scope>
    <source>
        <strain evidence="1 2">PAMC21136</strain>
    </source>
</reference>
<keyword evidence="2" id="KW-1185">Reference proteome</keyword>
<dbReference type="InterPro" id="IPR024623">
    <property type="entry name" value="YtxH"/>
</dbReference>
<sequence length="113" mass="12486">MENRNRKMALVLLTGAAVGAVIGAGMGVLFAPRKGSKTRRIIRHSAVGTKHDVSNWLKHAKDELTKTAHEKKEAFAKKLDETVSSMSYKAEDIITSLEAKLEDLKKKNAQLQK</sequence>
<accession>A0A934NIJ9</accession>